<comment type="caution">
    <text evidence="7">The sequence shown here is derived from an EMBL/GenBank/DDBJ whole genome shotgun (WGS) entry which is preliminary data.</text>
</comment>
<dbReference type="EMBL" id="QKYT01000097">
    <property type="protein sequence ID" value="RIA93787.1"/>
    <property type="molecule type" value="Genomic_DNA"/>
</dbReference>
<sequence>MIIQIEDFFLETENLIKFQLQDNIENNSDIKKKFKEGKKLIDELEEDDVEQYRIFKHKYHTIYAIYLKTVGEVDNAIKQQNLVKEYEKYTKKPEGDNYKTDSILFKDATLDVTQDFNSEETSMIDDVKEKLGKIQNILGDNIIETIKQVFNQFNETPKTFKMYQQIIEYGAILHKTIDSLIIEGLESSQNSEANEIKEQLEQNKNNHELLFDSLNCLKLLADKATYSKRIDFIQYVLNSSNKKEILFSNILFTEEGINKHSRKLSSYFHPDKTNQPNTPNFLQDEHKSLGAELFKIIQEFKELLLADLKVVSNLSFHEIKANELWKITIDYHNAAKGKWEKLKTLKKEDIEGFSSEELENLCVEKGELAYQEYRAACQIADKAKQLKKQVKLRGNMALCYYVINKFLEAQLYALSAIRLQLKYSQEVTKQDLIEAKNIFDKVKGGNSIKKTPKLNTEINLKNNSDDALALTKIVDQEFSFYEKKCIECSLNEDMEKLNTELMLKADPNLVRYQASKEEILNDKNRAQRYEAAGSVAMGAGMRIGGIVAAAGMRMGGIVAATANFNVYKAVIFGAATFNFSVFLVAGLATLGLGIFCGHLLWKKGALLIKEPEIREKLNKIMVNALNMYAEEKHQEFLDQLSEEFDEKGTRLFKLKEHDDDIDPKYIIDELLSHGFRSDGIAYLLNLLGEVLSSGKVKIEGKTKNELKELAKKVFLGVTNKKLEDESEKLDNRIHELRTKSYLVNTLNKFIDTVLLREHSDLAKEHKDDAQEMPFRSRLEEMRNIAKINLTIFDILNGGKDEFDRAIKIIKEVRDSMNRDHQFISTAKSRLEVLEDFLWVISAVYYEQLAEKESKVNQLNSLKYWYHAQRNYESIRALDPKNLDATLSFAKCLLKLSKYARVIKLFNTNSDLTSLSEYWRYCSISHCKKINYKKANECIVHSLRLDPKNNLAGEQREFLKKLNKDKINYRIHRYEWEKKTIKYEKNYLENTRNNNSPIYNILSIDGGGIRGILPALWLSEIEHRTHRPISHLFNMITGTSTGGLIAAGLSAPYLSSDMSYYSDFKPKFSALKLLNFYQDQAKDLNTVSDFDRYYRKHFGQTTLSRALTELVIPALHVNENKLKQKHLFTRYDALNDSSKDDTFVDVLMATTAAPTFFPPYNIKDKGYFLDGGIHLNNPSLIAYDKAIIYGVKSEKISVLSLGTGSYIPDPLKPDLYLDKLFWPKYSNNAQEVNTDSQMYDILGSRYQRWQVFLEDPVGFHDLKSIPGLLEIGNQYIEELYASDENPMNKLVESFDKVL</sequence>
<keyword evidence="8" id="KW-1185">Reference proteome</keyword>
<dbReference type="CDD" id="cd07199">
    <property type="entry name" value="Pat17_PNPLA8_PNPLA9_like"/>
    <property type="match status" value="1"/>
</dbReference>
<dbReference type="GO" id="GO:0047372">
    <property type="term" value="F:monoacylglycerol lipase activity"/>
    <property type="evidence" value="ECO:0007669"/>
    <property type="project" value="TreeGrafter"/>
</dbReference>
<evidence type="ECO:0000313" key="8">
    <source>
        <dbReference type="Proteomes" id="UP000265703"/>
    </source>
</evidence>
<evidence type="ECO:0000256" key="1">
    <source>
        <dbReference type="ARBA" id="ARBA00010240"/>
    </source>
</evidence>
<dbReference type="GO" id="GO:0016042">
    <property type="term" value="P:lipid catabolic process"/>
    <property type="evidence" value="ECO:0007669"/>
    <property type="project" value="UniProtKB-UniRule"/>
</dbReference>
<accession>A0A397TBX5</accession>
<evidence type="ECO:0000256" key="3">
    <source>
        <dbReference type="PROSITE-ProRule" id="PRU01161"/>
    </source>
</evidence>
<keyword evidence="5" id="KW-0812">Transmembrane</keyword>
<dbReference type="SUPFAM" id="SSF52151">
    <property type="entry name" value="FabD/lysophospholipase-like"/>
    <property type="match status" value="1"/>
</dbReference>
<dbReference type="PROSITE" id="PS51635">
    <property type="entry name" value="PNPLA"/>
    <property type="match status" value="1"/>
</dbReference>
<dbReference type="PANTHER" id="PTHR32176:SF92">
    <property type="entry name" value="XYLOSE ISOMERASE"/>
    <property type="match status" value="1"/>
</dbReference>
<keyword evidence="5" id="KW-1133">Transmembrane helix</keyword>
<evidence type="ECO:0000313" key="7">
    <source>
        <dbReference type="EMBL" id="RIA93787.1"/>
    </source>
</evidence>
<keyword evidence="4" id="KW-0175">Coiled coil</keyword>
<gene>
    <name evidence="7" type="ORF">C1645_873892</name>
</gene>
<dbReference type="Gene3D" id="1.25.40.10">
    <property type="entry name" value="Tetratricopeptide repeat domain"/>
    <property type="match status" value="1"/>
</dbReference>
<dbReference type="PANTHER" id="PTHR32176">
    <property type="entry name" value="XYLOSE ISOMERASE"/>
    <property type="match status" value="1"/>
</dbReference>
<feature type="coiled-coil region" evidence="4">
    <location>
        <begin position="186"/>
        <end position="217"/>
    </location>
</feature>
<feature type="active site" description="Proton acceptor" evidence="3">
    <location>
        <position position="1169"/>
    </location>
</feature>
<keyword evidence="3" id="KW-0378">Hydrolase</keyword>
<evidence type="ECO:0000259" key="6">
    <source>
        <dbReference type="PROSITE" id="PS51635"/>
    </source>
</evidence>
<evidence type="ECO:0000256" key="4">
    <source>
        <dbReference type="SAM" id="Coils"/>
    </source>
</evidence>
<comment type="similarity">
    <text evidence="1">Belongs to the patatin family.</text>
</comment>
<feature type="active site" description="Nucleophile" evidence="3">
    <location>
        <position position="1039"/>
    </location>
</feature>
<proteinExistence type="inferred from homology"/>
<protein>
    <recommendedName>
        <fullName evidence="6">PNPLA domain-containing protein</fullName>
    </recommendedName>
</protein>
<dbReference type="InterPro" id="IPR016035">
    <property type="entry name" value="Acyl_Trfase/lysoPLipase"/>
</dbReference>
<feature type="transmembrane region" description="Helical" evidence="5">
    <location>
        <begin position="579"/>
        <end position="601"/>
    </location>
</feature>
<dbReference type="STRING" id="658196.A0A397TBX5"/>
<keyword evidence="2 3" id="KW-0443">Lipid metabolism</keyword>
<organism evidence="7 8">
    <name type="scientific">Glomus cerebriforme</name>
    <dbReference type="NCBI Taxonomy" id="658196"/>
    <lineage>
        <taxon>Eukaryota</taxon>
        <taxon>Fungi</taxon>
        <taxon>Fungi incertae sedis</taxon>
        <taxon>Mucoromycota</taxon>
        <taxon>Glomeromycotina</taxon>
        <taxon>Glomeromycetes</taxon>
        <taxon>Glomerales</taxon>
        <taxon>Glomeraceae</taxon>
        <taxon>Glomus</taxon>
    </lineage>
</organism>
<dbReference type="GO" id="GO:0046486">
    <property type="term" value="P:glycerolipid metabolic process"/>
    <property type="evidence" value="ECO:0007669"/>
    <property type="project" value="UniProtKB-ARBA"/>
</dbReference>
<feature type="short sequence motif" description="GXSXG" evidence="3">
    <location>
        <begin position="1037"/>
        <end position="1041"/>
    </location>
</feature>
<dbReference type="Pfam" id="PF01734">
    <property type="entry name" value="Patatin"/>
    <property type="match status" value="1"/>
</dbReference>
<feature type="short sequence motif" description="DGA/G" evidence="3">
    <location>
        <begin position="1169"/>
        <end position="1171"/>
    </location>
</feature>
<dbReference type="Gene3D" id="3.40.1090.10">
    <property type="entry name" value="Cytosolic phospholipase A2 catalytic domain"/>
    <property type="match status" value="1"/>
</dbReference>
<name>A0A397TBX5_9GLOM</name>
<dbReference type="OrthoDB" id="1658288at2759"/>
<evidence type="ECO:0000256" key="2">
    <source>
        <dbReference type="ARBA" id="ARBA00023098"/>
    </source>
</evidence>
<dbReference type="Proteomes" id="UP000265703">
    <property type="component" value="Unassembled WGS sequence"/>
</dbReference>
<feature type="short sequence motif" description="GXGXXG" evidence="3">
    <location>
        <begin position="1005"/>
        <end position="1010"/>
    </location>
</feature>
<evidence type="ECO:0000256" key="5">
    <source>
        <dbReference type="SAM" id="Phobius"/>
    </source>
</evidence>
<reference evidence="7 8" key="1">
    <citation type="submission" date="2018-06" db="EMBL/GenBank/DDBJ databases">
        <title>Comparative genomics reveals the genomic features of Rhizophagus irregularis, R. cerebriforme, R. diaphanum and Gigaspora rosea, and their symbiotic lifestyle signature.</title>
        <authorList>
            <person name="Morin E."/>
            <person name="San Clemente H."/>
            <person name="Chen E.C.H."/>
            <person name="De La Providencia I."/>
            <person name="Hainaut M."/>
            <person name="Kuo A."/>
            <person name="Kohler A."/>
            <person name="Murat C."/>
            <person name="Tang N."/>
            <person name="Roy S."/>
            <person name="Loubradou J."/>
            <person name="Henrissat B."/>
            <person name="Grigoriev I.V."/>
            <person name="Corradi N."/>
            <person name="Roux C."/>
            <person name="Martin F.M."/>
        </authorList>
    </citation>
    <scope>NUCLEOTIDE SEQUENCE [LARGE SCALE GENOMIC DNA]</scope>
    <source>
        <strain evidence="7 8">DAOM 227022</strain>
    </source>
</reference>
<feature type="domain" description="PNPLA" evidence="6">
    <location>
        <begin position="1001"/>
        <end position="1182"/>
    </location>
</feature>
<dbReference type="InterPro" id="IPR002641">
    <property type="entry name" value="PNPLA_dom"/>
</dbReference>
<dbReference type="SUPFAM" id="SSF48452">
    <property type="entry name" value="TPR-like"/>
    <property type="match status" value="1"/>
</dbReference>
<dbReference type="GO" id="GO:0004620">
    <property type="term" value="F:phospholipase activity"/>
    <property type="evidence" value="ECO:0007669"/>
    <property type="project" value="TreeGrafter"/>
</dbReference>
<keyword evidence="3" id="KW-0442">Lipid degradation</keyword>
<dbReference type="InterPro" id="IPR011990">
    <property type="entry name" value="TPR-like_helical_dom_sf"/>
</dbReference>
<keyword evidence="5" id="KW-0472">Membrane</keyword>